<reference evidence="2 3" key="1">
    <citation type="submission" date="2018-08" db="EMBL/GenBank/DDBJ databases">
        <title>Horizontal acquisition of hydrogen conversion ability and other habitat adaptations in Hydrogenovibrio crunogenus strains.</title>
        <authorList>
            <person name="Gonnella G."/>
            <person name="Adam N."/>
            <person name="Perner M."/>
        </authorList>
    </citation>
    <scope>NUCLEOTIDE SEQUENCE [LARGE SCALE GENOMIC DNA]</scope>
    <source>
        <strain evidence="2 3">SP-41</strain>
    </source>
</reference>
<feature type="compositionally biased region" description="Basic and acidic residues" evidence="1">
    <location>
        <begin position="1"/>
        <end position="19"/>
    </location>
</feature>
<accession>A0A4V1C8K1</accession>
<name>A0A4V1C8K1_9GAMM</name>
<dbReference type="EMBL" id="CP032096">
    <property type="protein sequence ID" value="QBZ82184.1"/>
    <property type="molecule type" value="Genomic_DNA"/>
</dbReference>
<evidence type="ECO:0000313" key="2">
    <source>
        <dbReference type="EMBL" id="QBZ82184.1"/>
    </source>
</evidence>
<sequence length="44" mass="4790">MRIGDKLMSDKTGFKDGHTKGHTKPTNSEKVKPSSAPPTPKPKK</sequence>
<feature type="region of interest" description="Disordered" evidence="1">
    <location>
        <begin position="1"/>
        <end position="44"/>
    </location>
</feature>
<evidence type="ECO:0000256" key="1">
    <source>
        <dbReference type="SAM" id="MobiDB-lite"/>
    </source>
</evidence>
<protein>
    <submittedName>
        <fullName evidence="2">Uncharacterized protein</fullName>
    </submittedName>
</protein>
<keyword evidence="3" id="KW-1185">Reference proteome</keyword>
<evidence type="ECO:0000313" key="3">
    <source>
        <dbReference type="Proteomes" id="UP000296201"/>
    </source>
</evidence>
<organism evidence="2 3">
    <name type="scientific">Hydrogenovibrio crunogenus</name>
    <dbReference type="NCBI Taxonomy" id="39765"/>
    <lineage>
        <taxon>Bacteria</taxon>
        <taxon>Pseudomonadati</taxon>
        <taxon>Pseudomonadota</taxon>
        <taxon>Gammaproteobacteria</taxon>
        <taxon>Thiotrichales</taxon>
        <taxon>Piscirickettsiaceae</taxon>
        <taxon>Hydrogenovibrio</taxon>
    </lineage>
</organism>
<proteinExistence type="predicted"/>
<dbReference type="Proteomes" id="UP000296201">
    <property type="component" value="Chromosome"/>
</dbReference>
<gene>
    <name evidence="2" type="ORF">GHNINEIG_00208</name>
</gene>
<feature type="compositionally biased region" description="Pro residues" evidence="1">
    <location>
        <begin position="35"/>
        <end position="44"/>
    </location>
</feature>
<dbReference type="AlphaFoldDB" id="A0A4V1C8K1"/>